<accession>A0A1A9GIP1</accession>
<reference evidence="2 3" key="1">
    <citation type="submission" date="2016-03" db="EMBL/GenBank/DDBJ databases">
        <title>Complete genome sequence of a soil Actinobacterium, Nocardioides dokdonensis FR1436.</title>
        <authorList>
            <person name="Kwon S.-K."/>
            <person name="Kim K."/>
            <person name="Kim J.F."/>
        </authorList>
    </citation>
    <scope>NUCLEOTIDE SEQUENCE [LARGE SCALE GENOMIC DNA]</scope>
    <source>
        <strain evidence="2 3">FR1436</strain>
    </source>
</reference>
<dbReference type="AlphaFoldDB" id="A0A1A9GIP1"/>
<dbReference type="KEGG" id="ndk:I601_1511"/>
<evidence type="ECO:0000313" key="3">
    <source>
        <dbReference type="Proteomes" id="UP000077868"/>
    </source>
</evidence>
<proteinExistence type="predicted"/>
<dbReference type="Proteomes" id="UP000077868">
    <property type="component" value="Chromosome"/>
</dbReference>
<feature type="region of interest" description="Disordered" evidence="1">
    <location>
        <begin position="30"/>
        <end position="76"/>
    </location>
</feature>
<sequence length="355" mass="36411">MRPRLVVALVVVAVTGFLAWGPAGLAWQDQPTGPGSISDVTLGPEPGTPPSAARWGAGVVDSAGDRPRGRSRPVPRVRRSTYAAAALRATRPGTVSVVGAARGRRLAGVGAVVDDDDVRVLADLSEPGRSRTVAALIDTDALALSVLALGSRPDRSSAVADVERDAGRLALHPGVVDLVEVWAPLRPDLVPLVQGRDRRGRAPARSVAASRAGRGEAVDAAPGSRTWRQVVARTVDELYAALDAGRAPVSPALLADLSPAGLLHADTARLTARGAAYAVAARAVQPGSRALAVNVGGDGLTARAFARPGGGTTVLLHRTGPVRAAFLQVPDGRRVATVRVELAPGALTAVVLDPR</sequence>
<dbReference type="STRING" id="1300347.I601_1511"/>
<dbReference type="OrthoDB" id="174266at2"/>
<gene>
    <name evidence="2" type="ORF">I601_1511</name>
</gene>
<dbReference type="RefSeq" id="WP_157519953.1">
    <property type="nucleotide sequence ID" value="NZ_CP015079.1"/>
</dbReference>
<protein>
    <submittedName>
        <fullName evidence="2">Uncharacterized protein</fullName>
    </submittedName>
</protein>
<organism evidence="2 3">
    <name type="scientific">Nocardioides dokdonensis FR1436</name>
    <dbReference type="NCBI Taxonomy" id="1300347"/>
    <lineage>
        <taxon>Bacteria</taxon>
        <taxon>Bacillati</taxon>
        <taxon>Actinomycetota</taxon>
        <taxon>Actinomycetes</taxon>
        <taxon>Propionibacteriales</taxon>
        <taxon>Nocardioidaceae</taxon>
        <taxon>Nocardioides</taxon>
    </lineage>
</organism>
<dbReference type="EMBL" id="CP015079">
    <property type="protein sequence ID" value="ANH37946.1"/>
    <property type="molecule type" value="Genomic_DNA"/>
</dbReference>
<dbReference type="PATRIC" id="fig|1300347.3.peg.1512"/>
<name>A0A1A9GIP1_9ACTN</name>
<evidence type="ECO:0000256" key="1">
    <source>
        <dbReference type="SAM" id="MobiDB-lite"/>
    </source>
</evidence>
<keyword evidence="3" id="KW-1185">Reference proteome</keyword>
<feature type="compositionally biased region" description="Polar residues" evidence="1">
    <location>
        <begin position="30"/>
        <end position="39"/>
    </location>
</feature>
<evidence type="ECO:0000313" key="2">
    <source>
        <dbReference type="EMBL" id="ANH37946.1"/>
    </source>
</evidence>